<dbReference type="Gene3D" id="3.90.1150.10">
    <property type="entry name" value="Aspartate Aminotransferase, domain 1"/>
    <property type="match status" value="1"/>
</dbReference>
<dbReference type="PROSITE" id="PS00105">
    <property type="entry name" value="AA_TRANSFER_CLASS_1"/>
    <property type="match status" value="1"/>
</dbReference>
<dbReference type="CDD" id="cd00609">
    <property type="entry name" value="AAT_like"/>
    <property type="match status" value="1"/>
</dbReference>
<sequence>MGSITPISKSKASNSLSNRGQKALDLGSKRITWDIISDMWHPEQNPDGHLSVGMAENTLLYSTLIEYIQANLKITAHHLSYNNGSMGSNALRRAVSHFLNRHFHPFCAVEPAHVLITNGCSSAIEHLSWTFLNPGEAILLGKPYYATFIADICVRPEAVVVPVEMGAVDPLSPEAVDLYEKAASEFEQRTGQRVRAIMLCNPHNPLGRCYARATVDGLMRVCQSRQMHLISDEIYALSVWENRVDADVSFEPFESLLARDTTGLIDPHLVHVLWGMSKDFGANGLRVGAVISQRNAELHIAQKCLSLYSFVSGLSDQVTTAILQDDTFTDAYIRANVHKLAESHAFLVGLLRRHRIDYSRGCNAGFFLWVNIGKKYLEAHPDLQVDAQSLKFTDMLFQRLLDIKVYVAHGTAYGSENPGWFRLVFAHPLPWLEEAMTRILRAIL</sequence>
<comment type="similarity">
    <text evidence="1">Belongs to the class-I pyridoxal-phosphate-dependent aminotransferase family.</text>
</comment>
<accession>A0ABR4FPW8</accession>
<dbReference type="Gene3D" id="3.40.640.10">
    <property type="entry name" value="Type I PLP-dependent aspartate aminotransferase-like (Major domain)"/>
    <property type="match status" value="1"/>
</dbReference>
<dbReference type="InterPro" id="IPR004839">
    <property type="entry name" value="Aminotransferase_I/II_large"/>
</dbReference>
<dbReference type="PANTHER" id="PTHR43795">
    <property type="entry name" value="BIFUNCTIONAL ASPARTATE AMINOTRANSFERASE AND GLUTAMATE/ASPARTATE-PREPHENATE AMINOTRANSFERASE-RELATED"/>
    <property type="match status" value="1"/>
</dbReference>
<dbReference type="EMBL" id="JBFTWV010000148">
    <property type="protein sequence ID" value="KAL2785299.1"/>
    <property type="molecule type" value="Genomic_DNA"/>
</dbReference>
<keyword evidence="4" id="KW-0808">Transferase</keyword>
<comment type="caution">
    <text evidence="4">The sequence shown here is derived from an EMBL/GenBank/DDBJ whole genome shotgun (WGS) entry which is preliminary data.</text>
</comment>
<organism evidence="4 5">
    <name type="scientific">Aspergillus keveii</name>
    <dbReference type="NCBI Taxonomy" id="714993"/>
    <lineage>
        <taxon>Eukaryota</taxon>
        <taxon>Fungi</taxon>
        <taxon>Dikarya</taxon>
        <taxon>Ascomycota</taxon>
        <taxon>Pezizomycotina</taxon>
        <taxon>Eurotiomycetes</taxon>
        <taxon>Eurotiomycetidae</taxon>
        <taxon>Eurotiales</taxon>
        <taxon>Aspergillaceae</taxon>
        <taxon>Aspergillus</taxon>
        <taxon>Aspergillus subgen. Nidulantes</taxon>
    </lineage>
</organism>
<dbReference type="PANTHER" id="PTHR43795:SF63">
    <property type="entry name" value="PUTATIVE (AFU_ORTHOLOGUE AFUA_4G00630)-RELATED"/>
    <property type="match status" value="1"/>
</dbReference>
<dbReference type="InterPro" id="IPR050478">
    <property type="entry name" value="Ethylene_sulfur-biosynth"/>
</dbReference>
<dbReference type="InterPro" id="IPR004838">
    <property type="entry name" value="NHTrfase_class1_PyrdxlP-BS"/>
</dbReference>
<reference evidence="4 5" key="1">
    <citation type="submission" date="2024-07" db="EMBL/GenBank/DDBJ databases">
        <title>Section-level genome sequencing and comparative genomics of Aspergillus sections Usti and Cavernicolus.</title>
        <authorList>
            <consortium name="Lawrence Berkeley National Laboratory"/>
            <person name="Nybo J.L."/>
            <person name="Vesth T.C."/>
            <person name="Theobald S."/>
            <person name="Frisvad J.C."/>
            <person name="Larsen T.O."/>
            <person name="Kjaerboelling I."/>
            <person name="Rothschild-Mancinelli K."/>
            <person name="Lyhne E.K."/>
            <person name="Kogle M.E."/>
            <person name="Barry K."/>
            <person name="Clum A."/>
            <person name="Na H."/>
            <person name="Ledsgaard L."/>
            <person name="Lin J."/>
            <person name="Lipzen A."/>
            <person name="Kuo A."/>
            <person name="Riley R."/>
            <person name="Mondo S."/>
            <person name="Labutti K."/>
            <person name="Haridas S."/>
            <person name="Pangalinan J."/>
            <person name="Salamov A.A."/>
            <person name="Simmons B.A."/>
            <person name="Magnuson J.K."/>
            <person name="Chen J."/>
            <person name="Drula E."/>
            <person name="Henrissat B."/>
            <person name="Wiebenga A."/>
            <person name="Lubbers R.J."/>
            <person name="Gomes A.C."/>
            <person name="Makela M.R."/>
            <person name="Stajich J."/>
            <person name="Grigoriev I.V."/>
            <person name="Mortensen U.H."/>
            <person name="De Vries R.P."/>
            <person name="Baker S.E."/>
            <person name="Andersen M.R."/>
        </authorList>
    </citation>
    <scope>NUCLEOTIDE SEQUENCE [LARGE SCALE GENOMIC DNA]</scope>
    <source>
        <strain evidence="4 5">CBS 209.92</strain>
    </source>
</reference>
<keyword evidence="5" id="KW-1185">Reference proteome</keyword>
<dbReference type="Proteomes" id="UP001610563">
    <property type="component" value="Unassembled WGS sequence"/>
</dbReference>
<dbReference type="Pfam" id="PF00155">
    <property type="entry name" value="Aminotran_1_2"/>
    <property type="match status" value="1"/>
</dbReference>
<name>A0ABR4FPW8_9EURO</name>
<protein>
    <submittedName>
        <fullName evidence="4">Pyridoxal phosphate-dependent transferase</fullName>
    </submittedName>
</protein>
<feature type="domain" description="Aminotransferase class I/classII large" evidence="3">
    <location>
        <begin position="52"/>
        <end position="439"/>
    </location>
</feature>
<evidence type="ECO:0000313" key="5">
    <source>
        <dbReference type="Proteomes" id="UP001610563"/>
    </source>
</evidence>
<proteinExistence type="inferred from homology"/>
<dbReference type="InterPro" id="IPR015421">
    <property type="entry name" value="PyrdxlP-dep_Trfase_major"/>
</dbReference>
<evidence type="ECO:0000259" key="3">
    <source>
        <dbReference type="Pfam" id="PF00155"/>
    </source>
</evidence>
<gene>
    <name evidence="4" type="ORF">BJX66DRAFT_347582</name>
</gene>
<dbReference type="PRINTS" id="PR00753">
    <property type="entry name" value="ACCSYNTHASE"/>
</dbReference>
<evidence type="ECO:0000313" key="4">
    <source>
        <dbReference type="EMBL" id="KAL2785299.1"/>
    </source>
</evidence>
<keyword evidence="2" id="KW-0663">Pyridoxal phosphate</keyword>
<evidence type="ECO:0000256" key="2">
    <source>
        <dbReference type="ARBA" id="ARBA00022898"/>
    </source>
</evidence>
<dbReference type="InterPro" id="IPR015422">
    <property type="entry name" value="PyrdxlP-dep_Trfase_small"/>
</dbReference>
<dbReference type="SUPFAM" id="SSF53383">
    <property type="entry name" value="PLP-dependent transferases"/>
    <property type="match status" value="1"/>
</dbReference>
<evidence type="ECO:0000256" key="1">
    <source>
        <dbReference type="ARBA" id="ARBA00007441"/>
    </source>
</evidence>
<dbReference type="InterPro" id="IPR015424">
    <property type="entry name" value="PyrdxlP-dep_Trfase"/>
</dbReference>
<dbReference type="GO" id="GO:0016740">
    <property type="term" value="F:transferase activity"/>
    <property type="evidence" value="ECO:0007669"/>
    <property type="project" value="UniProtKB-KW"/>
</dbReference>